<protein>
    <submittedName>
        <fullName evidence="2">YkgJ family cysteine cluster protein</fullName>
    </submittedName>
</protein>
<sequence>MSEYNPCLDCGACCGYFRVSFFWGECQSAGGVVPDDLVVQINPTRVAMIGTDAKPCRCVSLAGEIGKEVACTIYANRSSPCREFEASWEGGVHNPSCDDARAAYGLPPLTPPGANEPHWPDDDGAEVA</sequence>
<dbReference type="Pfam" id="PF03692">
    <property type="entry name" value="CxxCxxCC"/>
    <property type="match status" value="1"/>
</dbReference>
<dbReference type="InterPro" id="IPR005358">
    <property type="entry name" value="Puta_zinc/iron-chelating_dom"/>
</dbReference>
<dbReference type="Proteomes" id="UP001377692">
    <property type="component" value="Unassembled WGS sequence"/>
</dbReference>
<proteinExistence type="predicted"/>
<evidence type="ECO:0000256" key="1">
    <source>
        <dbReference type="SAM" id="MobiDB-lite"/>
    </source>
</evidence>
<dbReference type="EMBL" id="JBBHLD010000028">
    <property type="protein sequence ID" value="MEJ5907459.1"/>
    <property type="molecule type" value="Genomic_DNA"/>
</dbReference>
<keyword evidence="3" id="KW-1185">Reference proteome</keyword>
<comment type="caution">
    <text evidence="2">The sequence shown here is derived from an EMBL/GenBank/DDBJ whole genome shotgun (WGS) entry which is preliminary data.</text>
</comment>
<name>A0ABU8RC50_9PSED</name>
<gene>
    <name evidence="2" type="ORF">V7V80_22480</name>
</gene>
<evidence type="ECO:0000313" key="3">
    <source>
        <dbReference type="Proteomes" id="UP001377692"/>
    </source>
</evidence>
<reference evidence="2 3" key="1">
    <citation type="submission" date="2024-02" db="EMBL/GenBank/DDBJ databases">
        <title>Identification of pathogenicity and growth-promoting functions of Pseudomonas putida variants.</title>
        <authorList>
            <person name="Sun J."/>
        </authorList>
    </citation>
    <scope>NUCLEOTIDE SEQUENCE [LARGE SCALE GENOMIC DNA]</scope>
    <source>
        <strain evidence="2 3">A04</strain>
    </source>
</reference>
<evidence type="ECO:0000313" key="2">
    <source>
        <dbReference type="EMBL" id="MEJ5907459.1"/>
    </source>
</evidence>
<organism evidence="2 3">
    <name type="scientific">Pseudomonas kermanshahensis</name>
    <dbReference type="NCBI Taxonomy" id="2745482"/>
    <lineage>
        <taxon>Bacteria</taxon>
        <taxon>Pseudomonadati</taxon>
        <taxon>Pseudomonadota</taxon>
        <taxon>Gammaproteobacteria</taxon>
        <taxon>Pseudomonadales</taxon>
        <taxon>Pseudomonadaceae</taxon>
        <taxon>Pseudomonas</taxon>
    </lineage>
</organism>
<dbReference type="RefSeq" id="WP_085272629.1">
    <property type="nucleotide sequence ID" value="NZ_CP119382.1"/>
</dbReference>
<accession>A0ABU8RC50</accession>
<feature type="region of interest" description="Disordered" evidence="1">
    <location>
        <begin position="105"/>
        <end position="128"/>
    </location>
</feature>